<dbReference type="SUPFAM" id="SSF46767">
    <property type="entry name" value="Methylated DNA-protein cysteine methyltransferase, C-terminal domain"/>
    <property type="match status" value="1"/>
</dbReference>
<dbReference type="Pfam" id="PF02870">
    <property type="entry name" value="Methyltransf_1N"/>
    <property type="match status" value="1"/>
</dbReference>
<dbReference type="GO" id="GO:0006307">
    <property type="term" value="P:DNA alkylation repair"/>
    <property type="evidence" value="ECO:0007669"/>
    <property type="project" value="UniProtKB-UniRule"/>
</dbReference>
<dbReference type="HAMAP" id="MF_00772">
    <property type="entry name" value="OGT"/>
    <property type="match status" value="1"/>
</dbReference>
<dbReference type="RefSeq" id="WP_021840175.1">
    <property type="nucleotide sequence ID" value="NZ_CACRUX010000037.1"/>
</dbReference>
<dbReference type="EC" id="2.1.1.63" evidence="9"/>
<evidence type="ECO:0000259" key="10">
    <source>
        <dbReference type="Pfam" id="PF01035"/>
    </source>
</evidence>
<evidence type="ECO:0000313" key="12">
    <source>
        <dbReference type="EMBL" id="VYT96699.1"/>
    </source>
</evidence>
<dbReference type="InterPro" id="IPR036388">
    <property type="entry name" value="WH-like_DNA-bd_sf"/>
</dbReference>
<evidence type="ECO:0000256" key="5">
    <source>
        <dbReference type="ARBA" id="ARBA00022679"/>
    </source>
</evidence>
<evidence type="ECO:0000256" key="6">
    <source>
        <dbReference type="ARBA" id="ARBA00022763"/>
    </source>
</evidence>
<dbReference type="InterPro" id="IPR001497">
    <property type="entry name" value="MethylDNA_cys_MeTrfase_AS"/>
</dbReference>
<dbReference type="PROSITE" id="PS00374">
    <property type="entry name" value="MGMT"/>
    <property type="match status" value="1"/>
</dbReference>
<dbReference type="Gene3D" id="1.10.10.10">
    <property type="entry name" value="Winged helix-like DNA-binding domain superfamily/Winged helix DNA-binding domain"/>
    <property type="match status" value="1"/>
</dbReference>
<comment type="subcellular location">
    <subcellularLocation>
        <location evidence="9">Cytoplasm</location>
    </subcellularLocation>
</comment>
<evidence type="ECO:0000256" key="1">
    <source>
        <dbReference type="ARBA" id="ARBA00001286"/>
    </source>
</evidence>
<dbReference type="FunFam" id="1.10.10.10:FF:000214">
    <property type="entry name" value="Methylated-DNA--protein-cysteine methyltransferase"/>
    <property type="match status" value="1"/>
</dbReference>
<dbReference type="Gene3D" id="3.30.160.70">
    <property type="entry name" value="Methylated DNA-protein cysteine methyltransferase domain"/>
    <property type="match status" value="1"/>
</dbReference>
<protein>
    <recommendedName>
        <fullName evidence="9">Methylated-DNA--protein-cysteine methyltransferase</fullName>
        <ecNumber evidence="9">2.1.1.63</ecNumber>
    </recommendedName>
    <alternativeName>
        <fullName evidence="9">6-O-methylguanine-DNA methyltransferase</fullName>
        <shortName evidence="9">MGMT</shortName>
    </alternativeName>
    <alternativeName>
        <fullName evidence="9">O-6-methylguanine-DNA-alkyltransferase</fullName>
    </alternativeName>
</protein>
<dbReference type="GO" id="GO:0005737">
    <property type="term" value="C:cytoplasm"/>
    <property type="evidence" value="ECO:0007669"/>
    <property type="project" value="UniProtKB-SubCell"/>
</dbReference>
<keyword evidence="5 9" id="KW-0808">Transferase</keyword>
<evidence type="ECO:0000256" key="8">
    <source>
        <dbReference type="ARBA" id="ARBA00049348"/>
    </source>
</evidence>
<evidence type="ECO:0000256" key="3">
    <source>
        <dbReference type="ARBA" id="ARBA00022490"/>
    </source>
</evidence>
<evidence type="ECO:0000256" key="9">
    <source>
        <dbReference type="HAMAP-Rule" id="MF_00772"/>
    </source>
</evidence>
<dbReference type="PANTHER" id="PTHR10815">
    <property type="entry name" value="METHYLATED-DNA--PROTEIN-CYSTEINE METHYLTRANSFERASE"/>
    <property type="match status" value="1"/>
</dbReference>
<feature type="active site" description="Nucleophile; methyl group acceptor" evidence="9">
    <location>
        <position position="157"/>
    </location>
</feature>
<dbReference type="EMBL" id="CACRUX010000037">
    <property type="protein sequence ID" value="VYT96699.1"/>
    <property type="molecule type" value="Genomic_DNA"/>
</dbReference>
<dbReference type="GO" id="GO:0003908">
    <property type="term" value="F:methylated-DNA-[protein]-cysteine S-methyltransferase activity"/>
    <property type="evidence" value="ECO:0007669"/>
    <property type="project" value="UniProtKB-UniRule"/>
</dbReference>
<dbReference type="InterPro" id="IPR014048">
    <property type="entry name" value="MethylDNA_cys_MeTrfase_DNA-bd"/>
</dbReference>
<organism evidence="12">
    <name type="scientific">Veillonella ratti</name>
    <dbReference type="NCBI Taxonomy" id="103892"/>
    <lineage>
        <taxon>Bacteria</taxon>
        <taxon>Bacillati</taxon>
        <taxon>Bacillota</taxon>
        <taxon>Negativicutes</taxon>
        <taxon>Veillonellales</taxon>
        <taxon>Veillonellaceae</taxon>
        <taxon>Veillonella</taxon>
    </lineage>
</organism>
<feature type="domain" description="Methylated-DNA-[protein]-cysteine S-methyltransferase DNA binding" evidence="10">
    <location>
        <begin position="101"/>
        <end position="186"/>
    </location>
</feature>
<keyword evidence="7 9" id="KW-0234">DNA repair</keyword>
<dbReference type="InterPro" id="IPR036217">
    <property type="entry name" value="MethylDNA_cys_MeTrfase_DNAb"/>
</dbReference>
<dbReference type="InterPro" id="IPR036631">
    <property type="entry name" value="MGMT_N_sf"/>
</dbReference>
<evidence type="ECO:0000256" key="2">
    <source>
        <dbReference type="ARBA" id="ARBA00008711"/>
    </source>
</evidence>
<sequence length="202" mass="22605">MTTKRSPESKVTPNTTTNTTPDTIYSYTTTFPDIGVITLYSDGDNLIGLSMPSQQYRLEPTEKEITDKELPIFKTTEKWLTKYFAGKEPKKFPPIRFIGTPFRQKVWQALLEIPHGELVTYGDLAKKLYPNDANTGIRARAIGGAVGHNPIPIIVPCHRVVGANNNLTGYTGGLDVKIKLHTLEGVDMEPLKWPKRTTKNTF</sequence>
<evidence type="ECO:0000256" key="4">
    <source>
        <dbReference type="ARBA" id="ARBA00022603"/>
    </source>
</evidence>
<keyword evidence="3 9" id="KW-0963">Cytoplasm</keyword>
<feature type="domain" description="Methylguanine DNA methyltransferase ribonuclease-like" evidence="11">
    <location>
        <begin position="28"/>
        <end position="92"/>
    </location>
</feature>
<dbReference type="InterPro" id="IPR023546">
    <property type="entry name" value="MGMT"/>
</dbReference>
<keyword evidence="4 9" id="KW-0489">Methyltransferase</keyword>
<evidence type="ECO:0000256" key="7">
    <source>
        <dbReference type="ARBA" id="ARBA00023204"/>
    </source>
</evidence>
<dbReference type="NCBIfam" id="TIGR00589">
    <property type="entry name" value="ogt"/>
    <property type="match status" value="1"/>
</dbReference>
<evidence type="ECO:0000259" key="11">
    <source>
        <dbReference type="Pfam" id="PF02870"/>
    </source>
</evidence>
<keyword evidence="6 9" id="KW-0227">DNA damage</keyword>
<comment type="catalytic activity">
    <reaction evidence="1 9">
        <text>a 4-O-methyl-thymidine in DNA + L-cysteinyl-[protein] = a thymidine in DNA + S-methyl-L-cysteinyl-[protein]</text>
        <dbReference type="Rhea" id="RHEA:53428"/>
        <dbReference type="Rhea" id="RHEA-COMP:10131"/>
        <dbReference type="Rhea" id="RHEA-COMP:10132"/>
        <dbReference type="Rhea" id="RHEA-COMP:13555"/>
        <dbReference type="Rhea" id="RHEA-COMP:13556"/>
        <dbReference type="ChEBI" id="CHEBI:29950"/>
        <dbReference type="ChEBI" id="CHEBI:82612"/>
        <dbReference type="ChEBI" id="CHEBI:137386"/>
        <dbReference type="ChEBI" id="CHEBI:137387"/>
        <dbReference type="EC" id="2.1.1.63"/>
    </reaction>
</comment>
<proteinExistence type="inferred from homology"/>
<dbReference type="Pfam" id="PF01035">
    <property type="entry name" value="DNA_binding_1"/>
    <property type="match status" value="1"/>
</dbReference>
<gene>
    <name evidence="12" type="primary">ogt</name>
    <name evidence="12" type="ORF">VRLFYP33_00907</name>
</gene>
<dbReference type="AlphaFoldDB" id="A0A6N3AW49"/>
<comment type="similarity">
    <text evidence="2 9">Belongs to the MGMT family.</text>
</comment>
<dbReference type="PANTHER" id="PTHR10815:SF5">
    <property type="entry name" value="METHYLATED-DNA--PROTEIN-CYSTEINE METHYLTRANSFERASE"/>
    <property type="match status" value="1"/>
</dbReference>
<comment type="catalytic activity">
    <reaction evidence="8 9">
        <text>a 6-O-methyl-2'-deoxyguanosine in DNA + L-cysteinyl-[protein] = S-methyl-L-cysteinyl-[protein] + a 2'-deoxyguanosine in DNA</text>
        <dbReference type="Rhea" id="RHEA:24000"/>
        <dbReference type="Rhea" id="RHEA-COMP:10131"/>
        <dbReference type="Rhea" id="RHEA-COMP:10132"/>
        <dbReference type="Rhea" id="RHEA-COMP:11367"/>
        <dbReference type="Rhea" id="RHEA-COMP:11368"/>
        <dbReference type="ChEBI" id="CHEBI:29950"/>
        <dbReference type="ChEBI" id="CHEBI:82612"/>
        <dbReference type="ChEBI" id="CHEBI:85445"/>
        <dbReference type="ChEBI" id="CHEBI:85448"/>
        <dbReference type="EC" id="2.1.1.63"/>
    </reaction>
</comment>
<dbReference type="SUPFAM" id="SSF53155">
    <property type="entry name" value="Methylated DNA-protein cysteine methyltransferase domain"/>
    <property type="match status" value="1"/>
</dbReference>
<dbReference type="CDD" id="cd06445">
    <property type="entry name" value="ATase"/>
    <property type="match status" value="1"/>
</dbReference>
<name>A0A6N3AW49_9FIRM</name>
<comment type="miscellaneous">
    <text evidence="9">This enzyme catalyzes only one turnover and therefore is not strictly catalytic. According to one definition, an enzyme is a biocatalyst that acts repeatedly and over many reaction cycles.</text>
</comment>
<accession>A0A6N3AW49</accession>
<dbReference type="InterPro" id="IPR008332">
    <property type="entry name" value="MethylG_MeTrfase_N"/>
</dbReference>
<dbReference type="GO" id="GO:0032259">
    <property type="term" value="P:methylation"/>
    <property type="evidence" value="ECO:0007669"/>
    <property type="project" value="UniProtKB-KW"/>
</dbReference>
<comment type="function">
    <text evidence="9">Involved in the cellular defense against the biological effects of O6-methylguanine (O6-MeG) and O4-methylthymine (O4-MeT) in DNA. Repairs the methylated nucleobase in DNA by stoichiometrically transferring the methyl group to a cysteine residue in the enzyme. This is a suicide reaction: the enzyme is irreversibly inactivated.</text>
</comment>
<reference evidence="12" key="1">
    <citation type="submission" date="2019-11" db="EMBL/GenBank/DDBJ databases">
        <authorList>
            <person name="Feng L."/>
        </authorList>
    </citation>
    <scope>NUCLEOTIDE SEQUENCE</scope>
    <source>
        <strain evidence="12">VrattiLFYP33</strain>
    </source>
</reference>